<evidence type="ECO:0000313" key="1">
    <source>
        <dbReference type="EMBL" id="RMZ93413.1"/>
    </source>
</evidence>
<gene>
    <name evidence="1" type="ORF">BpHYR1_046562</name>
</gene>
<comment type="caution">
    <text evidence="1">The sequence shown here is derived from an EMBL/GenBank/DDBJ whole genome shotgun (WGS) entry which is preliminary data.</text>
</comment>
<organism evidence="1 2">
    <name type="scientific">Brachionus plicatilis</name>
    <name type="common">Marine rotifer</name>
    <name type="synonym">Brachionus muelleri</name>
    <dbReference type="NCBI Taxonomy" id="10195"/>
    <lineage>
        <taxon>Eukaryota</taxon>
        <taxon>Metazoa</taxon>
        <taxon>Spiralia</taxon>
        <taxon>Gnathifera</taxon>
        <taxon>Rotifera</taxon>
        <taxon>Eurotatoria</taxon>
        <taxon>Monogononta</taxon>
        <taxon>Pseudotrocha</taxon>
        <taxon>Ploima</taxon>
        <taxon>Brachionidae</taxon>
        <taxon>Brachionus</taxon>
    </lineage>
</organism>
<feature type="non-terminal residue" evidence="1">
    <location>
        <position position="185"/>
    </location>
</feature>
<accession>A0A3M7P325</accession>
<protein>
    <submittedName>
        <fullName evidence="1">Uncharacterized protein</fullName>
    </submittedName>
</protein>
<reference evidence="1 2" key="1">
    <citation type="journal article" date="2018" name="Sci. Rep.">
        <title>Genomic signatures of local adaptation to the degree of environmental predictability in rotifers.</title>
        <authorList>
            <person name="Franch-Gras L."/>
            <person name="Hahn C."/>
            <person name="Garcia-Roger E.M."/>
            <person name="Carmona M.J."/>
            <person name="Serra M."/>
            <person name="Gomez A."/>
        </authorList>
    </citation>
    <scope>NUCLEOTIDE SEQUENCE [LARGE SCALE GENOMIC DNA]</scope>
    <source>
        <strain evidence="1">HYR1</strain>
    </source>
</reference>
<dbReference type="OrthoDB" id="9971651at2759"/>
<dbReference type="AlphaFoldDB" id="A0A3M7P325"/>
<dbReference type="Proteomes" id="UP000276133">
    <property type="component" value="Unassembled WGS sequence"/>
</dbReference>
<keyword evidence="2" id="KW-1185">Reference proteome</keyword>
<sequence>MSYLDSKANYHPVSQLAGNLPNGSYLLPGTEYYSVEGKAPKLQFEHSSKINDAKYRYSQSYRIDPIYSLLSLKNETTLTKYAHHNPPVEQCRDRYLFVPKFYPRDDPNYVENAGLNELKALAQDNREYRLNEIPKLPDMDTHVLPKENLDEEAFRLYGATKPYDMTVLRETKKFNPVESNSLQGS</sequence>
<evidence type="ECO:0000313" key="2">
    <source>
        <dbReference type="Proteomes" id="UP000276133"/>
    </source>
</evidence>
<proteinExistence type="predicted"/>
<dbReference type="EMBL" id="REGN01013833">
    <property type="protein sequence ID" value="RMZ93413.1"/>
    <property type="molecule type" value="Genomic_DNA"/>
</dbReference>
<name>A0A3M7P325_BRAPC</name>